<dbReference type="CDD" id="cd00303">
    <property type="entry name" value="retropepsin_like"/>
    <property type="match status" value="1"/>
</dbReference>
<protein>
    <submittedName>
        <fullName evidence="1">Putative reverse transcriptase domain-containing protein</fullName>
    </submittedName>
</protein>
<dbReference type="InterPro" id="IPR021109">
    <property type="entry name" value="Peptidase_aspartic_dom_sf"/>
</dbReference>
<organism evidence="1">
    <name type="scientific">Tanacetum cinerariifolium</name>
    <name type="common">Dalmatian daisy</name>
    <name type="synonym">Chrysanthemum cinerariifolium</name>
    <dbReference type="NCBI Taxonomy" id="118510"/>
    <lineage>
        <taxon>Eukaryota</taxon>
        <taxon>Viridiplantae</taxon>
        <taxon>Streptophyta</taxon>
        <taxon>Embryophyta</taxon>
        <taxon>Tracheophyta</taxon>
        <taxon>Spermatophyta</taxon>
        <taxon>Magnoliopsida</taxon>
        <taxon>eudicotyledons</taxon>
        <taxon>Gunneridae</taxon>
        <taxon>Pentapetalae</taxon>
        <taxon>asterids</taxon>
        <taxon>campanulids</taxon>
        <taxon>Asterales</taxon>
        <taxon>Asteraceae</taxon>
        <taxon>Asteroideae</taxon>
        <taxon>Anthemideae</taxon>
        <taxon>Anthemidinae</taxon>
        <taxon>Tanacetum</taxon>
    </lineage>
</organism>
<dbReference type="PANTHER" id="PTHR33067:SF35">
    <property type="entry name" value="ASPARTIC PEPTIDASE DDI1-TYPE DOMAIN-CONTAINING PROTEIN"/>
    <property type="match status" value="1"/>
</dbReference>
<dbReference type="PANTHER" id="PTHR33067">
    <property type="entry name" value="RNA-DIRECTED DNA POLYMERASE-RELATED"/>
    <property type="match status" value="1"/>
</dbReference>
<dbReference type="GO" id="GO:0003964">
    <property type="term" value="F:RNA-directed DNA polymerase activity"/>
    <property type="evidence" value="ECO:0007669"/>
    <property type="project" value="UniProtKB-KW"/>
</dbReference>
<evidence type="ECO:0000313" key="1">
    <source>
        <dbReference type="EMBL" id="GFD24506.1"/>
    </source>
</evidence>
<gene>
    <name evidence="1" type="ORF">Tci_896475</name>
</gene>
<comment type="caution">
    <text evidence="1">The sequence shown here is derived from an EMBL/GenBank/DDBJ whole genome shotgun (WGS) entry which is preliminary data.</text>
</comment>
<keyword evidence="1" id="KW-0808">Transferase</keyword>
<accession>A0A699UT31</accession>
<proteinExistence type="predicted"/>
<sequence>MLFSMFKRLGLGKPRPVNMVIEMADRSMKSPKRMVKNVLVKIHKFIFPVDFVILDIIKDDKVPIILGRPMLATAYTRIDVFGGKILLEVGKEQIIFNAIVTVSPVYAIKDFDVIDNFGGLEDLEELLIDDDINGDLGKFLQDNDLLPDYEDPGTTFLFPNKPPGGNWDLVGKFQDSNDNL</sequence>
<reference evidence="1" key="1">
    <citation type="journal article" date="2019" name="Sci. Rep.">
        <title>Draft genome of Tanacetum cinerariifolium, the natural source of mosquito coil.</title>
        <authorList>
            <person name="Yamashiro T."/>
            <person name="Shiraishi A."/>
            <person name="Satake H."/>
            <person name="Nakayama K."/>
        </authorList>
    </citation>
    <scope>NUCLEOTIDE SEQUENCE</scope>
</reference>
<dbReference type="EMBL" id="BKCJ011352976">
    <property type="protein sequence ID" value="GFD24506.1"/>
    <property type="molecule type" value="Genomic_DNA"/>
</dbReference>
<name>A0A699UT31_TANCI</name>
<feature type="non-terminal residue" evidence="1">
    <location>
        <position position="180"/>
    </location>
</feature>
<keyword evidence="1" id="KW-0695">RNA-directed DNA polymerase</keyword>
<dbReference type="Gene3D" id="2.40.70.10">
    <property type="entry name" value="Acid Proteases"/>
    <property type="match status" value="1"/>
</dbReference>
<dbReference type="AlphaFoldDB" id="A0A699UT31"/>
<keyword evidence="1" id="KW-0548">Nucleotidyltransferase</keyword>